<feature type="region of interest" description="Disordered" evidence="1">
    <location>
        <begin position="226"/>
        <end position="266"/>
    </location>
</feature>
<name>A0ABQ7H009_DUNSA</name>
<feature type="compositionally biased region" description="Acidic residues" evidence="1">
    <location>
        <begin position="119"/>
        <end position="135"/>
    </location>
</feature>
<feature type="compositionally biased region" description="Low complexity" evidence="1">
    <location>
        <begin position="234"/>
        <end position="244"/>
    </location>
</feature>
<comment type="caution">
    <text evidence="2">The sequence shown here is derived from an EMBL/GenBank/DDBJ whole genome shotgun (WGS) entry which is preliminary data.</text>
</comment>
<dbReference type="Proteomes" id="UP000815325">
    <property type="component" value="Unassembled WGS sequence"/>
</dbReference>
<organism evidence="2 3">
    <name type="scientific">Dunaliella salina</name>
    <name type="common">Green alga</name>
    <name type="synonym">Protococcus salinus</name>
    <dbReference type="NCBI Taxonomy" id="3046"/>
    <lineage>
        <taxon>Eukaryota</taxon>
        <taxon>Viridiplantae</taxon>
        <taxon>Chlorophyta</taxon>
        <taxon>core chlorophytes</taxon>
        <taxon>Chlorophyceae</taxon>
        <taxon>CS clade</taxon>
        <taxon>Chlamydomonadales</taxon>
        <taxon>Dunaliellaceae</taxon>
        <taxon>Dunaliella</taxon>
    </lineage>
</organism>
<proteinExistence type="predicted"/>
<protein>
    <submittedName>
        <fullName evidence="2">Uncharacterized protein</fullName>
    </submittedName>
</protein>
<evidence type="ECO:0000313" key="3">
    <source>
        <dbReference type="Proteomes" id="UP000815325"/>
    </source>
</evidence>
<gene>
    <name evidence="2" type="ORF">DUNSADRAFT_17533</name>
</gene>
<sequence length="375" mass="37946">MEDEEDEEKSTQGAADAKQADDNVGQEGTLGGATPKLEPMDEEQVPEPQSQQQQQQLEGGEGQRVDAKVEFSQGGAGADSPAVKVEEGTPAQDMAKDVKKEGSAGDGGAAADAGGVGEGGEEGDGEEEGKEEEGGEEGKEEGGGGSRSSGRRSGGRRKGAPSTPASREAARLRQAAKRAEKAAAAERAALAALEAGVGAGAVEEEAWGVGARRPSRAAAVAAQGKLQGQLKPHSGGAAAVTAAAENRRENRRGRLTRRSGGWSETVGAASGAGAGAGAAAAGGASAAGAAGLPGGKAGEAETGDTSGPESGEWWEYKWGKMFATEAMQFGMWACFFSWFDLPNCICQQALRDDLESANLPPHPLLCWIVGSVSAL</sequence>
<reference evidence="2" key="1">
    <citation type="submission" date="2017-08" db="EMBL/GenBank/DDBJ databases">
        <authorList>
            <person name="Polle J.E."/>
            <person name="Barry K."/>
            <person name="Cushman J."/>
            <person name="Schmutz J."/>
            <person name="Tran D."/>
            <person name="Hathwaick L.T."/>
            <person name="Yim W.C."/>
            <person name="Jenkins J."/>
            <person name="Mckie-Krisberg Z.M."/>
            <person name="Prochnik S."/>
            <person name="Lindquist E."/>
            <person name="Dockter R.B."/>
            <person name="Adam C."/>
            <person name="Molina H."/>
            <person name="Bunkerborg J."/>
            <person name="Jin E."/>
            <person name="Buchheim M."/>
            <person name="Magnuson J."/>
        </authorList>
    </citation>
    <scope>NUCLEOTIDE SEQUENCE</scope>
    <source>
        <strain evidence="2">CCAP 19/18</strain>
    </source>
</reference>
<feature type="compositionally biased region" description="Basic and acidic residues" evidence="1">
    <location>
        <begin position="94"/>
        <end position="103"/>
    </location>
</feature>
<feature type="compositionally biased region" description="Gly residues" evidence="1">
    <location>
        <begin position="104"/>
        <end position="118"/>
    </location>
</feature>
<dbReference type="EMBL" id="MU069521">
    <property type="protein sequence ID" value="KAF5840186.1"/>
    <property type="molecule type" value="Genomic_DNA"/>
</dbReference>
<evidence type="ECO:0000256" key="1">
    <source>
        <dbReference type="SAM" id="MobiDB-lite"/>
    </source>
</evidence>
<feature type="compositionally biased region" description="Low complexity" evidence="1">
    <location>
        <begin position="46"/>
        <end position="58"/>
    </location>
</feature>
<feature type="compositionally biased region" description="Basic residues" evidence="1">
    <location>
        <begin position="149"/>
        <end position="159"/>
    </location>
</feature>
<feature type="region of interest" description="Disordered" evidence="1">
    <location>
        <begin position="1"/>
        <end position="185"/>
    </location>
</feature>
<feature type="region of interest" description="Disordered" evidence="1">
    <location>
        <begin position="288"/>
        <end position="310"/>
    </location>
</feature>
<accession>A0ABQ7H009</accession>
<keyword evidence="3" id="KW-1185">Reference proteome</keyword>
<evidence type="ECO:0000313" key="2">
    <source>
        <dbReference type="EMBL" id="KAF5840186.1"/>
    </source>
</evidence>